<dbReference type="InterPro" id="IPR023796">
    <property type="entry name" value="Serpin_dom"/>
</dbReference>
<organism evidence="6 7">
    <name type="scientific">Homarus americanus</name>
    <name type="common">American lobster</name>
    <dbReference type="NCBI Taxonomy" id="6706"/>
    <lineage>
        <taxon>Eukaryota</taxon>
        <taxon>Metazoa</taxon>
        <taxon>Ecdysozoa</taxon>
        <taxon>Arthropoda</taxon>
        <taxon>Crustacea</taxon>
        <taxon>Multicrustacea</taxon>
        <taxon>Malacostraca</taxon>
        <taxon>Eumalacostraca</taxon>
        <taxon>Eucarida</taxon>
        <taxon>Decapoda</taxon>
        <taxon>Pleocyemata</taxon>
        <taxon>Astacidea</taxon>
        <taxon>Nephropoidea</taxon>
        <taxon>Nephropidae</taxon>
        <taxon>Homarus</taxon>
    </lineage>
</organism>
<reference evidence="6" key="1">
    <citation type="journal article" date="2021" name="Sci. Adv.">
        <title>The American lobster genome reveals insights on longevity, neural, and immune adaptations.</title>
        <authorList>
            <person name="Polinski J.M."/>
            <person name="Zimin A.V."/>
            <person name="Clark K.F."/>
            <person name="Kohn A.B."/>
            <person name="Sadowski N."/>
            <person name="Timp W."/>
            <person name="Ptitsyn A."/>
            <person name="Khanna P."/>
            <person name="Romanova D.Y."/>
            <person name="Williams P."/>
            <person name="Greenwood S.J."/>
            <person name="Moroz L.L."/>
            <person name="Walt D.R."/>
            <person name="Bodnar A.G."/>
        </authorList>
    </citation>
    <scope>NUCLEOTIDE SEQUENCE</scope>
    <source>
        <strain evidence="6">GMGI-L3</strain>
    </source>
</reference>
<keyword evidence="4" id="KW-1133">Transmembrane helix</keyword>
<dbReference type="InterPro" id="IPR000215">
    <property type="entry name" value="Serpin_fam"/>
</dbReference>
<feature type="transmembrane region" description="Helical" evidence="4">
    <location>
        <begin position="37"/>
        <end position="58"/>
    </location>
</feature>
<evidence type="ECO:0000259" key="5">
    <source>
        <dbReference type="SMART" id="SM00093"/>
    </source>
</evidence>
<dbReference type="InterPro" id="IPR023795">
    <property type="entry name" value="Serpin_CS"/>
</dbReference>
<dbReference type="Proteomes" id="UP000747542">
    <property type="component" value="Unassembled WGS sequence"/>
</dbReference>
<gene>
    <name evidence="6" type="primary">Spn88Ea-L8</name>
    <name evidence="6" type="ORF">Hamer_G019168</name>
</gene>
<sequence>MKSDGGNWGVMSSWMATEGTVSIADNNSFTLLLVHRMLNFVSAVLLLTLVGVVSPQCITTNDTQSPPLHPDLGHILPFSLGLFKELYVPGSATGNFFFSPFSIWNALVLAYFGSAGRTQEQLQRVLNLKNPADTLATYKAVDRLYAERQANNSDYVIDLANRMYVNVSFTLRDCVSQVLSEEVQFLNFYQNDEAANKINQFVSETTRSKITQVVTPQDLKNVVMALINAAYFKGLWLTPFKTSLTSKDKFFTSPNQHTLVDMMNLNDYFKAGISSELGARVLELPYKGEAASMFVLLPDSGATDDNTTTPLDAMLTYLNPYSLRAALATLRTQRVLIRIPKFKMEKGIKEELKEALQRLGIRDIFSNSADMSIFDPSSQLKVKETIHKAVIEVNEEGSEAAAATVGLIVPLMLNFVSAVLLLTLVGVVSPQCITTNDTQPPPLHPDLGHILPFSLGLFKELYVPGSATGNFFFSPFSIWNALVLAYFGSAGRTQEQLQRVLNLKNPADTLATYKAVDRLYAERQANTSDIVVNLANRMYLNASIPLRVCVSGVLSDKVQLLNFNTVNATATLNQFVTNTTHNKIKNLFKESDLLGSVNMVLVNAAYFKGFWLTPFNTLYTVQDKFYTSPNHYSLVEMMVQIAEFNYGKSGELGATVLELPYKGEAASMFVLLPDAAATDDNTTTPLGVMLTRLTPHTLRAALATLKRHRVTLRIPKFTLEHEIRGDLKESLLRLGIRDLFSVYADLSIYDPSKSIKAKDTIHKAVVEVNEKGSEAGAATGISFDFRSGAKRFSCNRPFLFFIQDNHTNNILFMGVYRQPNTNTESHTNP</sequence>
<keyword evidence="4" id="KW-0812">Transmembrane</keyword>
<feature type="transmembrane region" description="Helical" evidence="4">
    <location>
        <begin position="96"/>
        <end position="114"/>
    </location>
</feature>
<feature type="domain" description="Serpin" evidence="5">
    <location>
        <begin position="455"/>
        <end position="819"/>
    </location>
</feature>
<comment type="caution">
    <text evidence="6">The sequence shown here is derived from an EMBL/GenBank/DDBJ whole genome shotgun (WGS) entry which is preliminary data.</text>
</comment>
<keyword evidence="4" id="KW-0472">Membrane</keyword>
<dbReference type="Pfam" id="PF00079">
    <property type="entry name" value="Serpin"/>
    <property type="match status" value="2"/>
</dbReference>
<dbReference type="PANTHER" id="PTHR11461">
    <property type="entry name" value="SERINE PROTEASE INHIBITOR, SERPIN"/>
    <property type="match status" value="1"/>
</dbReference>
<dbReference type="EMBL" id="JAHLQT010037402">
    <property type="protein sequence ID" value="KAG7157536.1"/>
    <property type="molecule type" value="Genomic_DNA"/>
</dbReference>
<evidence type="ECO:0000313" key="6">
    <source>
        <dbReference type="EMBL" id="KAG7157536.1"/>
    </source>
</evidence>
<feature type="domain" description="Serpin" evidence="5">
    <location>
        <begin position="80"/>
        <end position="430"/>
    </location>
</feature>
<name>A0A8J5MN41_HOMAM</name>
<dbReference type="CDD" id="cd19594">
    <property type="entry name" value="serpin_crustaceans_chelicerates_insects"/>
    <property type="match status" value="1"/>
</dbReference>
<keyword evidence="7" id="KW-1185">Reference proteome</keyword>
<evidence type="ECO:0000313" key="7">
    <source>
        <dbReference type="Proteomes" id="UP000747542"/>
    </source>
</evidence>
<keyword evidence="1" id="KW-0646">Protease inhibitor</keyword>
<dbReference type="PANTHER" id="PTHR11461:SF278">
    <property type="entry name" value="SERINE PROTEASE INHIBITOR 88EA"/>
    <property type="match status" value="1"/>
</dbReference>
<proteinExistence type="inferred from homology"/>
<dbReference type="Gene3D" id="3.30.497.10">
    <property type="entry name" value="Antithrombin, subunit I, domain 2"/>
    <property type="match status" value="2"/>
</dbReference>
<keyword evidence="2" id="KW-0722">Serine protease inhibitor</keyword>
<dbReference type="Gene3D" id="2.30.39.10">
    <property type="entry name" value="Alpha-1-antitrypsin, domain 1"/>
    <property type="match status" value="2"/>
</dbReference>
<dbReference type="GO" id="GO:0004867">
    <property type="term" value="F:serine-type endopeptidase inhibitor activity"/>
    <property type="evidence" value="ECO:0007669"/>
    <property type="project" value="UniProtKB-KW"/>
</dbReference>
<evidence type="ECO:0000256" key="2">
    <source>
        <dbReference type="ARBA" id="ARBA00022900"/>
    </source>
</evidence>
<dbReference type="InterPro" id="IPR042178">
    <property type="entry name" value="Serpin_sf_1"/>
</dbReference>
<comment type="similarity">
    <text evidence="3">Belongs to the serpin family.</text>
</comment>
<dbReference type="SUPFAM" id="SSF56574">
    <property type="entry name" value="Serpins"/>
    <property type="match status" value="2"/>
</dbReference>
<protein>
    <submittedName>
        <fullName evidence="6">Serine protease inhibitor 88Ea-like 8</fullName>
    </submittedName>
</protein>
<evidence type="ECO:0000256" key="1">
    <source>
        <dbReference type="ARBA" id="ARBA00022690"/>
    </source>
</evidence>
<dbReference type="InterPro" id="IPR036186">
    <property type="entry name" value="Serpin_sf"/>
</dbReference>
<dbReference type="PROSITE" id="PS00284">
    <property type="entry name" value="SERPIN"/>
    <property type="match status" value="1"/>
</dbReference>
<dbReference type="GO" id="GO:0005615">
    <property type="term" value="C:extracellular space"/>
    <property type="evidence" value="ECO:0007669"/>
    <property type="project" value="InterPro"/>
</dbReference>
<evidence type="ECO:0000256" key="4">
    <source>
        <dbReference type="SAM" id="Phobius"/>
    </source>
</evidence>
<dbReference type="AlphaFoldDB" id="A0A8J5MN41"/>
<accession>A0A8J5MN41</accession>
<dbReference type="SMART" id="SM00093">
    <property type="entry name" value="SERPIN"/>
    <property type="match status" value="2"/>
</dbReference>
<evidence type="ECO:0000256" key="3">
    <source>
        <dbReference type="RuleBase" id="RU000411"/>
    </source>
</evidence>
<dbReference type="InterPro" id="IPR042185">
    <property type="entry name" value="Serpin_sf_2"/>
</dbReference>